<evidence type="ECO:0000313" key="2">
    <source>
        <dbReference type="WBParaSite" id="ACRNAN_scaffold17359.g7007.t1"/>
    </source>
</evidence>
<accession>A0A914D2A0</accession>
<proteinExistence type="predicted"/>
<keyword evidence="1" id="KW-1185">Reference proteome</keyword>
<dbReference type="WBParaSite" id="ACRNAN_scaffold17359.g7007.t1">
    <property type="protein sequence ID" value="ACRNAN_scaffold17359.g7007.t1"/>
    <property type="gene ID" value="ACRNAN_scaffold17359.g7007"/>
</dbReference>
<name>A0A914D2A0_9BILA</name>
<protein>
    <submittedName>
        <fullName evidence="2">Uncharacterized protein</fullName>
    </submittedName>
</protein>
<evidence type="ECO:0000313" key="1">
    <source>
        <dbReference type="Proteomes" id="UP000887540"/>
    </source>
</evidence>
<sequence length="69" mass="7661">MMYAGSAPQLISCGSHDLSHIQDTAEACLLLKTIQQNESCVPEFHVQFSSVNYECYLDNLVIVLEGNLQ</sequence>
<dbReference type="AlphaFoldDB" id="A0A914D2A0"/>
<reference evidence="2" key="1">
    <citation type="submission" date="2022-11" db="UniProtKB">
        <authorList>
            <consortium name="WormBaseParasite"/>
        </authorList>
    </citation>
    <scope>IDENTIFICATION</scope>
</reference>
<organism evidence="1 2">
    <name type="scientific">Acrobeloides nanus</name>
    <dbReference type="NCBI Taxonomy" id="290746"/>
    <lineage>
        <taxon>Eukaryota</taxon>
        <taxon>Metazoa</taxon>
        <taxon>Ecdysozoa</taxon>
        <taxon>Nematoda</taxon>
        <taxon>Chromadorea</taxon>
        <taxon>Rhabditida</taxon>
        <taxon>Tylenchina</taxon>
        <taxon>Cephalobomorpha</taxon>
        <taxon>Cephaloboidea</taxon>
        <taxon>Cephalobidae</taxon>
        <taxon>Acrobeloides</taxon>
    </lineage>
</organism>
<dbReference type="Proteomes" id="UP000887540">
    <property type="component" value="Unplaced"/>
</dbReference>